<evidence type="ECO:0000256" key="2">
    <source>
        <dbReference type="ARBA" id="ARBA00022759"/>
    </source>
</evidence>
<dbReference type="GO" id="GO:0003676">
    <property type="term" value="F:nucleic acid binding"/>
    <property type="evidence" value="ECO:0007669"/>
    <property type="project" value="InterPro"/>
</dbReference>
<organism evidence="5 6">
    <name type="scientific">Candidatus Segetimicrobium genomatis</name>
    <dbReference type="NCBI Taxonomy" id="2569760"/>
    <lineage>
        <taxon>Bacteria</taxon>
        <taxon>Bacillati</taxon>
        <taxon>Candidatus Sysuimicrobiota</taxon>
        <taxon>Candidatus Sysuimicrobiia</taxon>
        <taxon>Candidatus Sysuimicrobiales</taxon>
        <taxon>Candidatus Segetimicrobiaceae</taxon>
        <taxon>Candidatus Segetimicrobium</taxon>
    </lineage>
</organism>
<dbReference type="Gene3D" id="2.40.50.90">
    <property type="match status" value="1"/>
</dbReference>
<dbReference type="GO" id="GO:0016787">
    <property type="term" value="F:hydrolase activity"/>
    <property type="evidence" value="ECO:0007669"/>
    <property type="project" value="UniProtKB-KW"/>
</dbReference>
<dbReference type="PANTHER" id="PTHR12302:SF3">
    <property type="entry name" value="SERINE_THREONINE-PROTEIN KINASE 31"/>
    <property type="match status" value="1"/>
</dbReference>
<protein>
    <submittedName>
        <fullName evidence="5">Thermonuclease</fullName>
    </submittedName>
</protein>
<evidence type="ECO:0000313" key="5">
    <source>
        <dbReference type="EMBL" id="TMI77043.1"/>
    </source>
</evidence>
<dbReference type="PANTHER" id="PTHR12302">
    <property type="entry name" value="EBNA2 BINDING PROTEIN P100"/>
    <property type="match status" value="1"/>
</dbReference>
<keyword evidence="2" id="KW-0255">Endonuclease</keyword>
<comment type="caution">
    <text evidence="5">The sequence shown here is derived from an EMBL/GenBank/DDBJ whole genome shotgun (WGS) entry which is preliminary data.</text>
</comment>
<dbReference type="InterPro" id="IPR035437">
    <property type="entry name" value="SNase_OB-fold_sf"/>
</dbReference>
<reference evidence="5 6" key="1">
    <citation type="journal article" date="2019" name="Nat. Microbiol.">
        <title>Mediterranean grassland soil C-N compound turnover is dependent on rainfall and depth, and is mediated by genomically divergent microorganisms.</title>
        <authorList>
            <person name="Diamond S."/>
            <person name="Andeer P.F."/>
            <person name="Li Z."/>
            <person name="Crits-Christoph A."/>
            <person name="Burstein D."/>
            <person name="Anantharaman K."/>
            <person name="Lane K.R."/>
            <person name="Thomas B.C."/>
            <person name="Pan C."/>
            <person name="Northen T.R."/>
            <person name="Banfield J.F."/>
        </authorList>
    </citation>
    <scope>NUCLEOTIDE SEQUENCE [LARGE SCALE GENOMIC DNA]</scope>
    <source>
        <strain evidence="5">NP_8</strain>
    </source>
</reference>
<dbReference type="AlphaFoldDB" id="A0A537J0I5"/>
<dbReference type="PROSITE" id="PS50830">
    <property type="entry name" value="TNASE_3"/>
    <property type="match status" value="1"/>
</dbReference>
<dbReference type="Proteomes" id="UP000318834">
    <property type="component" value="Unassembled WGS sequence"/>
</dbReference>
<dbReference type="EMBL" id="VBAP01000007">
    <property type="protein sequence ID" value="TMI77043.1"/>
    <property type="molecule type" value="Genomic_DNA"/>
</dbReference>
<dbReference type="Pfam" id="PF00565">
    <property type="entry name" value="SNase"/>
    <property type="match status" value="1"/>
</dbReference>
<dbReference type="SMART" id="SM00318">
    <property type="entry name" value="SNc"/>
    <property type="match status" value="1"/>
</dbReference>
<proteinExistence type="predicted"/>
<evidence type="ECO:0000256" key="3">
    <source>
        <dbReference type="ARBA" id="ARBA00022801"/>
    </source>
</evidence>
<dbReference type="SUPFAM" id="SSF50199">
    <property type="entry name" value="Staphylococcal nuclease"/>
    <property type="match status" value="1"/>
</dbReference>
<accession>A0A537J0I5</accession>
<feature type="domain" description="TNase-like" evidence="4">
    <location>
        <begin position="35"/>
        <end position="180"/>
    </location>
</feature>
<evidence type="ECO:0000313" key="6">
    <source>
        <dbReference type="Proteomes" id="UP000318834"/>
    </source>
</evidence>
<dbReference type="InterPro" id="IPR016071">
    <property type="entry name" value="Staphylococal_nuclease_OB-fold"/>
</dbReference>
<keyword evidence="3" id="KW-0378">Hydrolase</keyword>
<keyword evidence="1" id="KW-0540">Nuclease</keyword>
<evidence type="ECO:0000256" key="1">
    <source>
        <dbReference type="ARBA" id="ARBA00022722"/>
    </source>
</evidence>
<dbReference type="PROSITE" id="PS01123">
    <property type="entry name" value="TNASE_1"/>
    <property type="match status" value="1"/>
</dbReference>
<gene>
    <name evidence="5" type="ORF">E6H05_01410</name>
</gene>
<name>A0A537J0I5_9BACT</name>
<dbReference type="GO" id="GO:0004519">
    <property type="term" value="F:endonuclease activity"/>
    <property type="evidence" value="ECO:0007669"/>
    <property type="project" value="UniProtKB-KW"/>
</dbReference>
<sequence>MRPRTGAILLLILGVPAFGYGGPHVRCVNPPVPRQLSSALVTRVVDGDTIDVVPNRNRVSVRLIGIDAPEVHWGSRLDRQAQSIGVSSRVMQNLGHQSSEFARRYLDGREIRLELDVQHRDSFGRLLAYVWLRDSRLFNMIILREGYAQVYTFPPNVKYVDLFLACEREAREKGRGLWRR</sequence>
<evidence type="ECO:0000259" key="4">
    <source>
        <dbReference type="PROSITE" id="PS50830"/>
    </source>
</evidence>
<dbReference type="InterPro" id="IPR002071">
    <property type="entry name" value="Thermonucl_AS"/>
</dbReference>